<protein>
    <submittedName>
        <fullName evidence="6">AraC family transcriptional regulator</fullName>
    </submittedName>
</protein>
<dbReference type="InterPro" id="IPR018060">
    <property type="entry name" value="HTH_AraC"/>
</dbReference>
<keyword evidence="2" id="KW-0238">DNA-binding</keyword>
<dbReference type="PANTHER" id="PTHR46796">
    <property type="entry name" value="HTH-TYPE TRANSCRIPTIONAL ACTIVATOR RHAS-RELATED"/>
    <property type="match status" value="1"/>
</dbReference>
<dbReference type="RefSeq" id="WP_123888736.1">
    <property type="nucleotide sequence ID" value="NZ_RKKU01000005.1"/>
</dbReference>
<comment type="caution">
    <text evidence="6">The sequence shown here is derived from an EMBL/GenBank/DDBJ whole genome shotgun (WGS) entry which is preliminary data.</text>
</comment>
<accession>A0ABX9XJL2</accession>
<dbReference type="InterPro" id="IPR050204">
    <property type="entry name" value="AraC_XylS_family_regulators"/>
</dbReference>
<name>A0ABX9XJL2_9PSED</name>
<evidence type="ECO:0000256" key="1">
    <source>
        <dbReference type="ARBA" id="ARBA00023015"/>
    </source>
</evidence>
<evidence type="ECO:0000313" key="6">
    <source>
        <dbReference type="EMBL" id="ROZ86308.1"/>
    </source>
</evidence>
<evidence type="ECO:0000313" key="7">
    <source>
        <dbReference type="Proteomes" id="UP000275199"/>
    </source>
</evidence>
<dbReference type="Proteomes" id="UP000275199">
    <property type="component" value="Unassembled WGS sequence"/>
</dbReference>
<organism evidence="6 7">
    <name type="scientific">Pseudomonas neustonica</name>
    <dbReference type="NCBI Taxonomy" id="2487346"/>
    <lineage>
        <taxon>Bacteria</taxon>
        <taxon>Pseudomonadati</taxon>
        <taxon>Pseudomonadota</taxon>
        <taxon>Gammaproteobacteria</taxon>
        <taxon>Pseudomonadales</taxon>
        <taxon>Pseudomonadaceae</taxon>
        <taxon>Pseudomonas</taxon>
    </lineage>
</organism>
<reference evidence="6 7" key="1">
    <citation type="submission" date="2018-11" db="EMBL/GenBank/DDBJ databases">
        <authorList>
            <person name="Jang G.I."/>
            <person name="Hwang C.Y."/>
        </authorList>
    </citation>
    <scope>NUCLEOTIDE SEQUENCE [LARGE SCALE GENOMIC DNA]</scope>
    <source>
        <strain evidence="6 7">SSM26</strain>
    </source>
</reference>
<dbReference type="SUPFAM" id="SSF46689">
    <property type="entry name" value="Homeodomain-like"/>
    <property type="match status" value="1"/>
</dbReference>
<dbReference type="InterPro" id="IPR009057">
    <property type="entry name" value="Homeodomain-like_sf"/>
</dbReference>
<dbReference type="SMART" id="SM00342">
    <property type="entry name" value="HTH_ARAC"/>
    <property type="match status" value="1"/>
</dbReference>
<dbReference type="PROSITE" id="PS01124">
    <property type="entry name" value="HTH_ARAC_FAMILY_2"/>
    <property type="match status" value="1"/>
</dbReference>
<sequence>MDLCSSQEFLLEHFLRLDTSDPEIWLSALQESTHLPIISQKFLVPLVNTGFRARLSFVSSHSLNAVGAYLNKSSIISGVNGGAAAIIMPIAGRIDFETGSSRYICDPWKPFVLDPHEDFRATLSGETHVFAIQLNTLNGSGYRYSFERSQAQLLDILHLFLGATPFFKNYQHAQKQLENLNRLLHELIEPGCLSSVKPRKKISDDRRVCKAIALMNEELLHQVDIESIAKRSGLSIRNLHYLMHDYIGQSPYQYVRGRRLIKAREAIIQSYPEKTTIAQQAMKWGFLHTGRFSNYYYAAFGEYPKDTLSVLARLEKNRHNVKVLRDPVGSAESRWLVSNKEPVCN</sequence>
<evidence type="ECO:0000259" key="5">
    <source>
        <dbReference type="PROSITE" id="PS01124"/>
    </source>
</evidence>
<keyword evidence="7" id="KW-1185">Reference proteome</keyword>
<evidence type="ECO:0000256" key="3">
    <source>
        <dbReference type="ARBA" id="ARBA00023163"/>
    </source>
</evidence>
<gene>
    <name evidence="6" type="ORF">EF096_06085</name>
</gene>
<evidence type="ECO:0000256" key="2">
    <source>
        <dbReference type="ARBA" id="ARBA00023125"/>
    </source>
</evidence>
<dbReference type="EMBL" id="RKKU01000005">
    <property type="protein sequence ID" value="ROZ86308.1"/>
    <property type="molecule type" value="Genomic_DNA"/>
</dbReference>
<dbReference type="Gene3D" id="1.10.10.60">
    <property type="entry name" value="Homeodomain-like"/>
    <property type="match status" value="1"/>
</dbReference>
<keyword evidence="1" id="KW-0805">Transcription regulation</keyword>
<feature type="domain" description="HTH araC/xylS-type" evidence="5">
    <location>
        <begin position="209"/>
        <end position="310"/>
    </location>
</feature>
<proteinExistence type="predicted"/>
<dbReference type="Pfam" id="PF12833">
    <property type="entry name" value="HTH_18"/>
    <property type="match status" value="1"/>
</dbReference>
<comment type="function">
    <text evidence="4">Regulatory protein of the TOL plasmid xyl operons. XylS activates the xylXYZLTEGFJQKIH operon required for the degradation of toluene, m-xylene and p-xylene.</text>
</comment>
<keyword evidence="3" id="KW-0804">Transcription</keyword>
<evidence type="ECO:0000256" key="4">
    <source>
        <dbReference type="ARBA" id="ARBA00037345"/>
    </source>
</evidence>